<dbReference type="Pfam" id="PF07589">
    <property type="entry name" value="PEP-CTERM"/>
    <property type="match status" value="1"/>
</dbReference>
<evidence type="ECO:0000259" key="1">
    <source>
        <dbReference type="Pfam" id="PF07589"/>
    </source>
</evidence>
<comment type="caution">
    <text evidence="2">The sequence shown here is derived from an EMBL/GenBank/DDBJ whole genome shotgun (WGS) entry which is preliminary data.</text>
</comment>
<sequence length="116" mass="12526">MSEVEFRLTDPNGNYHTTATIDFYDQFGVATTLSGFTLSNGADWFSAQGTDGSLISKVVITTADNINDVRQVRVTPTALPLNEPLVPEPSTWAMLITGFGLVGAAMRRRRGQAAFA</sequence>
<name>A0A2T4HN87_9SPHN</name>
<dbReference type="AlphaFoldDB" id="A0A2T4HN87"/>
<evidence type="ECO:0000313" key="2">
    <source>
        <dbReference type="EMBL" id="PTD17249.1"/>
    </source>
</evidence>
<gene>
    <name evidence="2" type="ORF">CV103_18790</name>
</gene>
<proteinExistence type="predicted"/>
<reference evidence="2 3" key="1">
    <citation type="submission" date="2017-11" db="EMBL/GenBank/DDBJ databases">
        <title>Sphingomonas oleivorans sp. nov., isolated from oil-contaminated soil.</title>
        <authorList>
            <person name="Wang L."/>
            <person name="Chen L."/>
        </authorList>
    </citation>
    <scope>NUCLEOTIDE SEQUENCE [LARGE SCALE GENOMIC DNA]</scope>
    <source>
        <strain evidence="2 3">K101</strain>
    </source>
</reference>
<dbReference type="NCBIfam" id="NF035944">
    <property type="entry name" value="PEPxxWA-CTERM"/>
    <property type="match status" value="1"/>
</dbReference>
<organism evidence="2 3">
    <name type="scientific">Edaphosphingomonas fennica</name>
    <dbReference type="NCBI Taxonomy" id="114404"/>
    <lineage>
        <taxon>Bacteria</taxon>
        <taxon>Pseudomonadati</taxon>
        <taxon>Pseudomonadota</taxon>
        <taxon>Alphaproteobacteria</taxon>
        <taxon>Sphingomonadales</taxon>
        <taxon>Rhizorhabdaceae</taxon>
        <taxon>Edaphosphingomonas</taxon>
    </lineage>
</organism>
<accession>A0A2T4HN87</accession>
<protein>
    <recommendedName>
        <fullName evidence="1">Ice-binding protein C-terminal domain-containing protein</fullName>
    </recommendedName>
</protein>
<keyword evidence="3" id="KW-1185">Reference proteome</keyword>
<evidence type="ECO:0000313" key="3">
    <source>
        <dbReference type="Proteomes" id="UP000241206"/>
    </source>
</evidence>
<dbReference type="InterPro" id="IPR013424">
    <property type="entry name" value="Ice-binding_C"/>
</dbReference>
<feature type="domain" description="Ice-binding protein C-terminal" evidence="1">
    <location>
        <begin position="86"/>
        <end position="109"/>
    </location>
</feature>
<dbReference type="NCBIfam" id="TIGR02595">
    <property type="entry name" value="PEP_CTERM"/>
    <property type="match status" value="1"/>
</dbReference>
<dbReference type="EMBL" id="PHHF01000076">
    <property type="protein sequence ID" value="PTD17249.1"/>
    <property type="molecule type" value="Genomic_DNA"/>
</dbReference>
<dbReference type="Proteomes" id="UP000241206">
    <property type="component" value="Unassembled WGS sequence"/>
</dbReference>